<dbReference type="AlphaFoldDB" id="A0AAP8MF42"/>
<evidence type="ECO:0000313" key="3">
    <source>
        <dbReference type="Proteomes" id="UP000235162"/>
    </source>
</evidence>
<proteinExistence type="predicted"/>
<feature type="transmembrane region" description="Helical" evidence="1">
    <location>
        <begin position="175"/>
        <end position="197"/>
    </location>
</feature>
<evidence type="ECO:0000256" key="1">
    <source>
        <dbReference type="SAM" id="Phobius"/>
    </source>
</evidence>
<feature type="transmembrane region" description="Helical" evidence="1">
    <location>
        <begin position="97"/>
        <end position="119"/>
    </location>
</feature>
<feature type="transmembrane region" description="Helical" evidence="1">
    <location>
        <begin position="21"/>
        <end position="44"/>
    </location>
</feature>
<dbReference type="Proteomes" id="UP000235162">
    <property type="component" value="Unassembled WGS sequence"/>
</dbReference>
<keyword evidence="1" id="KW-0812">Transmembrane</keyword>
<dbReference type="KEGG" id="hja:BST95_10645"/>
<keyword evidence="3" id="KW-1185">Reference proteome</keyword>
<name>A0AAP8MF42_9GAMM</name>
<dbReference type="EMBL" id="PKUR01000002">
    <property type="protein sequence ID" value="PLW86653.1"/>
    <property type="molecule type" value="Genomic_DNA"/>
</dbReference>
<feature type="transmembrane region" description="Helical" evidence="1">
    <location>
        <begin position="139"/>
        <end position="159"/>
    </location>
</feature>
<sequence>MLMGHYTTALVPWAYNSNRSLAPFWFFLMATQTLVFLMVSFALVGVETIEPSGFFDASFRHMTVDMTYSHDIAPVIVWALVFSLAAGLIFKSLQLALIVAALNVAHELMDLLVSFKHYWFGAPENKDFPVFGWGLYNSAPAVGLLIEIAICVGFIVWYVRTRRRQGYDVSRKTQVGLYAVLVGFTVFLLPMVTQSLLSLVGG</sequence>
<keyword evidence="1" id="KW-0472">Membrane</keyword>
<gene>
    <name evidence="2" type="ORF">C0029_09670</name>
</gene>
<keyword evidence="1" id="KW-1133">Transmembrane helix</keyword>
<reference evidence="2 3" key="1">
    <citation type="submission" date="2018-01" db="EMBL/GenBank/DDBJ databases">
        <title>The draft genome sequence of Halioglobus japonicus S1-36.</title>
        <authorList>
            <person name="Du Z.-J."/>
            <person name="Shi M.-J."/>
        </authorList>
    </citation>
    <scope>NUCLEOTIDE SEQUENCE [LARGE SCALE GENOMIC DNA]</scope>
    <source>
        <strain evidence="2 3">S1-36</strain>
    </source>
</reference>
<evidence type="ECO:0000313" key="2">
    <source>
        <dbReference type="EMBL" id="PLW86653.1"/>
    </source>
</evidence>
<comment type="caution">
    <text evidence="2">The sequence shown here is derived from an EMBL/GenBank/DDBJ whole genome shotgun (WGS) entry which is preliminary data.</text>
</comment>
<accession>A0AAP8MF42</accession>
<feature type="transmembrane region" description="Helical" evidence="1">
    <location>
        <begin position="72"/>
        <end position="90"/>
    </location>
</feature>
<protein>
    <submittedName>
        <fullName evidence="2">Uncharacterized protein</fullName>
    </submittedName>
</protein>
<organism evidence="2 3">
    <name type="scientific">Halioglobus japonicus</name>
    <dbReference type="NCBI Taxonomy" id="930805"/>
    <lineage>
        <taxon>Bacteria</taxon>
        <taxon>Pseudomonadati</taxon>
        <taxon>Pseudomonadota</taxon>
        <taxon>Gammaproteobacteria</taxon>
        <taxon>Cellvibrionales</taxon>
        <taxon>Halieaceae</taxon>
        <taxon>Halioglobus</taxon>
    </lineage>
</organism>